<sequence>MLKAFIFDMDGVIVDSEPFHIDIDIKTMKHLGHEVEENVFIKYVGMTNPEMWKSVREEFSLVQSVEEIIAYQLGLKITELEAIGMEPIEGIRELLLDLKARGIPAGIASSSPRVFIEAVLGKFGLEEFFAGIASGEEVEKGKPAPDVYLEAARQLRVEPEHCLVLEDSRFGVAAGKAAGMRCIGYLNPNSGLQDLTQADAVVKRISDIHLDDWM</sequence>
<dbReference type="Pfam" id="PF13419">
    <property type="entry name" value="HAD_2"/>
    <property type="match status" value="1"/>
</dbReference>
<evidence type="ECO:0000313" key="6">
    <source>
        <dbReference type="EMBL" id="MEF2965323.1"/>
    </source>
</evidence>
<keyword evidence="4" id="KW-0460">Magnesium</keyword>
<protein>
    <submittedName>
        <fullName evidence="6">HAD family phosphatase</fullName>
    </submittedName>
</protein>
<dbReference type="SUPFAM" id="SSF56784">
    <property type="entry name" value="HAD-like"/>
    <property type="match status" value="1"/>
</dbReference>
<dbReference type="SFLD" id="SFLDG01129">
    <property type="entry name" value="C1.5:_HAD__Beta-PGM__Phosphata"/>
    <property type="match status" value="1"/>
</dbReference>
<dbReference type="CDD" id="cd16423">
    <property type="entry name" value="HAD_BPGM-like"/>
    <property type="match status" value="1"/>
</dbReference>
<name>A0ABU7VPJ9_9BACL</name>
<accession>A0ABU7VPJ9</accession>
<dbReference type="Gene3D" id="3.40.50.1000">
    <property type="entry name" value="HAD superfamily/HAD-like"/>
    <property type="match status" value="1"/>
</dbReference>
<reference evidence="6 7" key="1">
    <citation type="submission" date="2024-02" db="EMBL/GenBank/DDBJ databases">
        <title>A nitrogen-fixing paenibacillus bacterium.</title>
        <authorList>
            <person name="Zhang W.L."/>
            <person name="Chen S.F."/>
        </authorList>
    </citation>
    <scope>NUCLEOTIDE SEQUENCE [LARGE SCALE GENOMIC DNA]</scope>
    <source>
        <strain evidence="6 7">M1</strain>
    </source>
</reference>
<dbReference type="NCBIfam" id="TIGR01509">
    <property type="entry name" value="HAD-SF-IA-v3"/>
    <property type="match status" value="1"/>
</dbReference>
<dbReference type="RefSeq" id="WP_331845557.1">
    <property type="nucleotide sequence ID" value="NZ_JAZHPZ010000002.1"/>
</dbReference>
<dbReference type="Gene3D" id="1.10.150.240">
    <property type="entry name" value="Putative phosphatase, domain 2"/>
    <property type="match status" value="1"/>
</dbReference>
<dbReference type="PANTHER" id="PTHR46193:SF18">
    <property type="entry name" value="HEXITOL PHOSPHATASE B"/>
    <property type="match status" value="1"/>
</dbReference>
<gene>
    <name evidence="6" type="ORF">V3851_05710</name>
</gene>
<keyword evidence="3" id="KW-0479">Metal-binding</keyword>
<dbReference type="InterPro" id="IPR023214">
    <property type="entry name" value="HAD_sf"/>
</dbReference>
<dbReference type="EMBL" id="JAZHPZ010000002">
    <property type="protein sequence ID" value="MEF2965323.1"/>
    <property type="molecule type" value="Genomic_DNA"/>
</dbReference>
<evidence type="ECO:0000256" key="2">
    <source>
        <dbReference type="ARBA" id="ARBA00006171"/>
    </source>
</evidence>
<evidence type="ECO:0000256" key="5">
    <source>
        <dbReference type="ARBA" id="ARBA00023277"/>
    </source>
</evidence>
<comment type="cofactor">
    <cofactor evidence="1">
        <name>Mg(2+)</name>
        <dbReference type="ChEBI" id="CHEBI:18420"/>
    </cofactor>
</comment>
<keyword evidence="7" id="KW-1185">Reference proteome</keyword>
<comment type="similarity">
    <text evidence="2">Belongs to the HAD-like hydrolase superfamily. CbbY/CbbZ/Gph/YieH family.</text>
</comment>
<organism evidence="6 7">
    <name type="scientific">Paenibacillus haidiansis</name>
    <dbReference type="NCBI Taxonomy" id="1574488"/>
    <lineage>
        <taxon>Bacteria</taxon>
        <taxon>Bacillati</taxon>
        <taxon>Bacillota</taxon>
        <taxon>Bacilli</taxon>
        <taxon>Bacillales</taxon>
        <taxon>Paenibacillaceae</taxon>
        <taxon>Paenibacillus</taxon>
    </lineage>
</organism>
<evidence type="ECO:0000256" key="3">
    <source>
        <dbReference type="ARBA" id="ARBA00022723"/>
    </source>
</evidence>
<keyword evidence="5" id="KW-0119">Carbohydrate metabolism</keyword>
<dbReference type="InterPro" id="IPR023198">
    <property type="entry name" value="PGP-like_dom2"/>
</dbReference>
<evidence type="ECO:0000256" key="4">
    <source>
        <dbReference type="ARBA" id="ARBA00022842"/>
    </source>
</evidence>
<dbReference type="SFLD" id="SFLDG01135">
    <property type="entry name" value="C1.5.6:_HAD__Beta-PGM__Phospha"/>
    <property type="match status" value="1"/>
</dbReference>
<dbReference type="InterPro" id="IPR051600">
    <property type="entry name" value="Beta-PGM-like"/>
</dbReference>
<evidence type="ECO:0000256" key="1">
    <source>
        <dbReference type="ARBA" id="ARBA00001946"/>
    </source>
</evidence>
<dbReference type="PANTHER" id="PTHR46193">
    <property type="entry name" value="6-PHOSPHOGLUCONATE PHOSPHATASE"/>
    <property type="match status" value="1"/>
</dbReference>
<dbReference type="InterPro" id="IPR006439">
    <property type="entry name" value="HAD-SF_hydro_IA"/>
</dbReference>
<dbReference type="PRINTS" id="PR00413">
    <property type="entry name" value="HADHALOGNASE"/>
</dbReference>
<dbReference type="Proteomes" id="UP001306950">
    <property type="component" value="Unassembled WGS sequence"/>
</dbReference>
<evidence type="ECO:0000313" key="7">
    <source>
        <dbReference type="Proteomes" id="UP001306950"/>
    </source>
</evidence>
<proteinExistence type="inferred from homology"/>
<dbReference type="SFLD" id="SFLDS00003">
    <property type="entry name" value="Haloacid_Dehalogenase"/>
    <property type="match status" value="1"/>
</dbReference>
<dbReference type="InterPro" id="IPR036412">
    <property type="entry name" value="HAD-like_sf"/>
</dbReference>
<dbReference type="InterPro" id="IPR041492">
    <property type="entry name" value="HAD_2"/>
</dbReference>
<comment type="caution">
    <text evidence="6">The sequence shown here is derived from an EMBL/GenBank/DDBJ whole genome shotgun (WGS) entry which is preliminary data.</text>
</comment>